<evidence type="ECO:0000256" key="5">
    <source>
        <dbReference type="ARBA" id="ARBA00045258"/>
    </source>
</evidence>
<dbReference type="Pfam" id="PF05916">
    <property type="entry name" value="Sld5"/>
    <property type="match status" value="1"/>
</dbReference>
<gene>
    <name evidence="9" type="ORF">LOD99_3367</name>
</gene>
<feature type="domain" description="GINS subunit" evidence="7">
    <location>
        <begin position="100"/>
        <end position="197"/>
    </location>
</feature>
<dbReference type="PANTHER" id="PTHR22768:SF0">
    <property type="entry name" value="DNA REPLICATION COMPLEX GINS PROTEIN PSF3"/>
    <property type="match status" value="1"/>
</dbReference>
<dbReference type="InterPro" id="IPR021151">
    <property type="entry name" value="GINS_A"/>
</dbReference>
<evidence type="ECO:0000313" key="9">
    <source>
        <dbReference type="EMBL" id="KAI6653865.1"/>
    </source>
</evidence>
<proteinExistence type="inferred from homology"/>
<evidence type="ECO:0000259" key="7">
    <source>
        <dbReference type="Pfam" id="PF05916"/>
    </source>
</evidence>
<dbReference type="EMBL" id="JAKMXF010000255">
    <property type="protein sequence ID" value="KAI6653865.1"/>
    <property type="molecule type" value="Genomic_DNA"/>
</dbReference>
<name>A0AAV7JYG9_9METZ</name>
<evidence type="ECO:0000256" key="2">
    <source>
        <dbReference type="ARBA" id="ARBA00006343"/>
    </source>
</evidence>
<comment type="function">
    <text evidence="5">Required for correct functioning of the GINS complex, a complex that plays an essential role in the initiation of DNA replication, and progression of DNA replication forks. GINS complex is a core component of CDC45-MCM-GINS (CMG) helicase, the molecular machine that unwinds template DNA during replication, and around which the replisome is built.</text>
</comment>
<dbReference type="CDD" id="cd21693">
    <property type="entry name" value="GINS_B_Psf3"/>
    <property type="match status" value="1"/>
</dbReference>
<evidence type="ECO:0000256" key="6">
    <source>
        <dbReference type="RuleBase" id="RU367161"/>
    </source>
</evidence>
<evidence type="ECO:0000256" key="4">
    <source>
        <dbReference type="ARBA" id="ARBA00023242"/>
    </source>
</evidence>
<protein>
    <recommendedName>
        <fullName evidence="6">DNA replication complex GINS protein PSF3</fullName>
    </recommendedName>
</protein>
<organism evidence="9 10">
    <name type="scientific">Oopsacas minuta</name>
    <dbReference type="NCBI Taxonomy" id="111878"/>
    <lineage>
        <taxon>Eukaryota</taxon>
        <taxon>Metazoa</taxon>
        <taxon>Porifera</taxon>
        <taxon>Hexactinellida</taxon>
        <taxon>Hexasterophora</taxon>
        <taxon>Lyssacinosida</taxon>
        <taxon>Leucopsacidae</taxon>
        <taxon>Oopsacas</taxon>
    </lineage>
</organism>
<comment type="caution">
    <text evidence="9">The sequence shown here is derived from an EMBL/GenBank/DDBJ whole genome shotgun (WGS) entry which is preliminary data.</text>
</comment>
<feature type="domain" description="DNA replication complex GINS protein PSF3 N-terminal" evidence="8">
    <location>
        <begin position="34"/>
        <end position="86"/>
    </location>
</feature>
<comment type="similarity">
    <text evidence="2 6">Belongs to the GINS3/PSF3 family.</text>
</comment>
<dbReference type="InterPro" id="IPR038437">
    <property type="entry name" value="GINS_Psf3_sf"/>
</dbReference>
<keyword evidence="4 6" id="KW-0539">Nucleus</keyword>
<keyword evidence="3 6" id="KW-0235">DNA replication</keyword>
<dbReference type="Pfam" id="PF22466">
    <property type="entry name" value="PSF3_N"/>
    <property type="match status" value="1"/>
</dbReference>
<dbReference type="GO" id="GO:1902975">
    <property type="term" value="P:mitotic DNA replication initiation"/>
    <property type="evidence" value="ECO:0007669"/>
    <property type="project" value="TreeGrafter"/>
</dbReference>
<evidence type="ECO:0000259" key="8">
    <source>
        <dbReference type="Pfam" id="PF22466"/>
    </source>
</evidence>
<accession>A0AAV7JYG9</accession>
<comment type="function">
    <text evidence="6">The GINS complex plays an essential role in the initiation of DNA replication.</text>
</comment>
<dbReference type="InterPro" id="IPR055221">
    <property type="entry name" value="PSF3_N"/>
</dbReference>
<dbReference type="SUPFAM" id="SSF158573">
    <property type="entry name" value="GINS helical bundle-like"/>
    <property type="match status" value="1"/>
</dbReference>
<sequence>MNSLSQLNNTSLSQSASFRDSTYVSHYSEAFNFYDIDDILASELRIPCSFNVTAYRLGYLHTNSKTEHIETGTNLELPLWLAKSLAGRKNIVKVSVPIRYTKEIRQELEADANSSDLNKLGPYYYESGIKLLSFDTPDVDAIAEVLIKTFCSRSRYIMDRSHNIYDRDQLQITNRLDESEKKLFMCGRQSVEKFQQWETQKCKKLSSSGFVRMKRKRQFDDI</sequence>
<comment type="subcellular location">
    <subcellularLocation>
        <location evidence="1 6">Nucleus</location>
    </subcellularLocation>
</comment>
<keyword evidence="10" id="KW-1185">Reference proteome</keyword>
<dbReference type="InterPro" id="IPR010492">
    <property type="entry name" value="GINS_Psf3"/>
</dbReference>
<dbReference type="CDD" id="cd11713">
    <property type="entry name" value="GINS_A_psf3"/>
    <property type="match status" value="1"/>
</dbReference>
<dbReference type="PANTHER" id="PTHR22768">
    <property type="entry name" value="DNA REPLICATION COMPLEX GINS PROTEIN PSF3"/>
    <property type="match status" value="1"/>
</dbReference>
<dbReference type="Gene3D" id="1.20.58.2050">
    <property type="match status" value="1"/>
</dbReference>
<evidence type="ECO:0000256" key="1">
    <source>
        <dbReference type="ARBA" id="ARBA00004123"/>
    </source>
</evidence>
<comment type="subunit">
    <text evidence="6">Component of the GINS complex.</text>
</comment>
<dbReference type="AlphaFoldDB" id="A0AAV7JYG9"/>
<dbReference type="SUPFAM" id="SSF160059">
    <property type="entry name" value="PriA/YqbF domain"/>
    <property type="match status" value="1"/>
</dbReference>
<dbReference type="InterPro" id="IPR036224">
    <property type="entry name" value="GINS_bundle-like_dom_sf"/>
</dbReference>
<dbReference type="GO" id="GO:0000811">
    <property type="term" value="C:GINS complex"/>
    <property type="evidence" value="ECO:0007669"/>
    <property type="project" value="UniProtKB-UniRule"/>
</dbReference>
<dbReference type="Proteomes" id="UP001165289">
    <property type="component" value="Unassembled WGS sequence"/>
</dbReference>
<reference evidence="9 10" key="1">
    <citation type="journal article" date="2023" name="BMC Biol.">
        <title>The compact genome of the sponge Oopsacas minuta (Hexactinellida) is lacking key metazoan core genes.</title>
        <authorList>
            <person name="Santini S."/>
            <person name="Schenkelaars Q."/>
            <person name="Jourda C."/>
            <person name="Duchesne M."/>
            <person name="Belahbib H."/>
            <person name="Rocher C."/>
            <person name="Selva M."/>
            <person name="Riesgo A."/>
            <person name="Vervoort M."/>
            <person name="Leys S.P."/>
            <person name="Kodjabachian L."/>
            <person name="Le Bivic A."/>
            <person name="Borchiellini C."/>
            <person name="Claverie J.M."/>
            <person name="Renard E."/>
        </authorList>
    </citation>
    <scope>NUCLEOTIDE SEQUENCE [LARGE SCALE GENOMIC DNA]</scope>
    <source>
        <strain evidence="9">SPO-2</strain>
    </source>
</reference>
<evidence type="ECO:0000313" key="10">
    <source>
        <dbReference type="Proteomes" id="UP001165289"/>
    </source>
</evidence>
<evidence type="ECO:0000256" key="3">
    <source>
        <dbReference type="ARBA" id="ARBA00022705"/>
    </source>
</evidence>